<dbReference type="OrthoDB" id="8191639at2759"/>
<feature type="compositionally biased region" description="Basic and acidic residues" evidence="1">
    <location>
        <begin position="305"/>
        <end position="316"/>
    </location>
</feature>
<dbReference type="SUPFAM" id="SSF53098">
    <property type="entry name" value="Ribonuclease H-like"/>
    <property type="match status" value="1"/>
</dbReference>
<dbReference type="InterPro" id="IPR036397">
    <property type="entry name" value="RNaseH_sf"/>
</dbReference>
<sequence length="326" mass="36197">MPANFSISMEEVKASAERQNNTPKPLKGEQKEIADALAAWAALALNGGVRSTVGPGRGKTPATQVFPLFERLLPNEPVCCDIKMQEYHIRGVGMVHGAFKKNGKEEPRAGQKRWAHRIGNICICNMAGEVLLFCYVRYPEDPNIEVKLPYGFGVKWSLLRAENGAVDAAVAETWCQKIFANRQVIPHGGETDQKAFFYLAQKGLSPFVGNGAQIVDTQHIYGQAKLETLADTYLGRTIQQGGHDVVEDTIATKDIFMRQSTYDRIAEQRAFNALPEAEQKAYFATSPKIAWHLYQGNIFPSMPEDAKQKILQERQQKAKSTARGGQ</sequence>
<dbReference type="GeneID" id="71987258"/>
<dbReference type="KEGG" id="ffu:CLAFUR5_07380"/>
<reference evidence="2" key="2">
    <citation type="journal article" date="2022" name="Microb. Genom.">
        <title>A chromosome-scale genome assembly of the tomato pathogen Cladosporium fulvum reveals a compartmentalized genome architecture and the presence of a dispensable chromosome.</title>
        <authorList>
            <person name="Zaccaron A.Z."/>
            <person name="Chen L.H."/>
            <person name="Samaras A."/>
            <person name="Stergiopoulos I."/>
        </authorList>
    </citation>
    <scope>NUCLEOTIDE SEQUENCE</scope>
    <source>
        <strain evidence="2">Race5_Kim</strain>
    </source>
</reference>
<organism evidence="2 3">
    <name type="scientific">Passalora fulva</name>
    <name type="common">Tomato leaf mold</name>
    <name type="synonym">Cladosporium fulvum</name>
    <dbReference type="NCBI Taxonomy" id="5499"/>
    <lineage>
        <taxon>Eukaryota</taxon>
        <taxon>Fungi</taxon>
        <taxon>Dikarya</taxon>
        <taxon>Ascomycota</taxon>
        <taxon>Pezizomycotina</taxon>
        <taxon>Dothideomycetes</taxon>
        <taxon>Dothideomycetidae</taxon>
        <taxon>Mycosphaerellales</taxon>
        <taxon>Mycosphaerellaceae</taxon>
        <taxon>Fulvia</taxon>
    </lineage>
</organism>
<accession>A0A9Q8PB96</accession>
<name>A0A9Q8PB96_PASFU</name>
<reference evidence="2" key="1">
    <citation type="submission" date="2021-12" db="EMBL/GenBank/DDBJ databases">
        <authorList>
            <person name="Zaccaron A."/>
            <person name="Stergiopoulos I."/>
        </authorList>
    </citation>
    <scope>NUCLEOTIDE SEQUENCE</scope>
    <source>
        <strain evidence="2">Race5_Kim</strain>
    </source>
</reference>
<keyword evidence="3" id="KW-1185">Reference proteome</keyword>
<evidence type="ECO:0000313" key="2">
    <source>
        <dbReference type="EMBL" id="UJO19319.1"/>
    </source>
</evidence>
<dbReference type="AlphaFoldDB" id="A0A9Q8PB96"/>
<feature type="region of interest" description="Disordered" evidence="1">
    <location>
        <begin position="305"/>
        <end position="326"/>
    </location>
</feature>
<dbReference type="EMBL" id="CP090168">
    <property type="protein sequence ID" value="UJO19319.1"/>
    <property type="molecule type" value="Genomic_DNA"/>
</dbReference>
<dbReference type="RefSeq" id="XP_047763685.1">
    <property type="nucleotide sequence ID" value="XM_047906528.1"/>
</dbReference>
<proteinExistence type="predicted"/>
<protein>
    <submittedName>
        <fullName evidence="2">Uncharacterized protein</fullName>
    </submittedName>
</protein>
<evidence type="ECO:0000313" key="3">
    <source>
        <dbReference type="Proteomes" id="UP000756132"/>
    </source>
</evidence>
<evidence type="ECO:0000256" key="1">
    <source>
        <dbReference type="SAM" id="MobiDB-lite"/>
    </source>
</evidence>
<dbReference type="GO" id="GO:0003676">
    <property type="term" value="F:nucleic acid binding"/>
    <property type="evidence" value="ECO:0007669"/>
    <property type="project" value="InterPro"/>
</dbReference>
<dbReference type="Gene3D" id="3.30.420.10">
    <property type="entry name" value="Ribonuclease H-like superfamily/Ribonuclease H"/>
    <property type="match status" value="1"/>
</dbReference>
<dbReference type="InterPro" id="IPR012337">
    <property type="entry name" value="RNaseH-like_sf"/>
</dbReference>
<dbReference type="Proteomes" id="UP000756132">
    <property type="component" value="Chromosome 6"/>
</dbReference>
<gene>
    <name evidence="2" type="ORF">CLAFUR5_07380</name>
</gene>
<feature type="region of interest" description="Disordered" evidence="1">
    <location>
        <begin position="1"/>
        <end position="28"/>
    </location>
</feature>